<evidence type="ECO:0000313" key="1">
    <source>
        <dbReference type="EMBL" id="HGQ76639.1"/>
    </source>
</evidence>
<reference evidence="1" key="1">
    <citation type="journal article" date="2020" name="mSystems">
        <title>Genome- and Community-Level Interaction Insights into Carbon Utilization and Element Cycling Functions of Hydrothermarchaeota in Hydrothermal Sediment.</title>
        <authorList>
            <person name="Zhou Z."/>
            <person name="Liu Y."/>
            <person name="Xu W."/>
            <person name="Pan J."/>
            <person name="Luo Z.H."/>
            <person name="Li M."/>
        </authorList>
    </citation>
    <scope>NUCLEOTIDE SEQUENCE [LARGE SCALE GENOMIC DNA]</scope>
    <source>
        <strain evidence="1">SpSt-640</strain>
    </source>
</reference>
<gene>
    <name evidence="1" type="ORF">ENU12_01660</name>
</gene>
<proteinExistence type="predicted"/>
<protein>
    <submittedName>
        <fullName evidence="1">Uncharacterized protein</fullName>
    </submittedName>
</protein>
<organism evidence="1">
    <name type="scientific">Fervidobacterium pennivorans</name>
    <dbReference type="NCBI Taxonomy" id="93466"/>
    <lineage>
        <taxon>Bacteria</taxon>
        <taxon>Thermotogati</taxon>
        <taxon>Thermotogota</taxon>
        <taxon>Thermotogae</taxon>
        <taxon>Thermotogales</taxon>
        <taxon>Fervidobacteriaceae</taxon>
        <taxon>Fervidobacterium</taxon>
    </lineage>
</organism>
<sequence length="160" mass="18392">MVCWLPSFKIPTKKASSFLSAARRLIKEKCGIEWQVSSKVGQRITEITFYEPTFGYRVDLQTPWETIRKAEQEFNKVMNETRIALLKLADSYGATVLVITAYENKYVEPKKLLEAMAEEDKAVKVLADALQKVKPSIEMFTDILTVDSIFEKAKKRSKLY</sequence>
<comment type="caution">
    <text evidence="1">The sequence shown here is derived from an EMBL/GenBank/DDBJ whole genome shotgun (WGS) entry which is preliminary data.</text>
</comment>
<name>A0A7V4CLU7_FERPE</name>
<accession>A0A7V4CLU7</accession>
<dbReference type="AlphaFoldDB" id="A0A7V4CLU7"/>
<dbReference type="EMBL" id="DTBH01000040">
    <property type="protein sequence ID" value="HGQ76639.1"/>
    <property type="molecule type" value="Genomic_DNA"/>
</dbReference>